<name>X1C9C8_9ZZZZ</name>
<proteinExistence type="predicted"/>
<accession>X1C9C8</accession>
<evidence type="ECO:0000313" key="1">
    <source>
        <dbReference type="EMBL" id="GAH04022.1"/>
    </source>
</evidence>
<protein>
    <submittedName>
        <fullName evidence="1">Uncharacterized protein</fullName>
    </submittedName>
</protein>
<reference evidence="1" key="1">
    <citation type="journal article" date="2014" name="Front. Microbiol.">
        <title>High frequency of phylogenetically diverse reductive dehalogenase-homologous genes in deep subseafloor sedimentary metagenomes.</title>
        <authorList>
            <person name="Kawai M."/>
            <person name="Futagami T."/>
            <person name="Toyoda A."/>
            <person name="Takaki Y."/>
            <person name="Nishi S."/>
            <person name="Hori S."/>
            <person name="Arai W."/>
            <person name="Tsubouchi T."/>
            <person name="Morono Y."/>
            <person name="Uchiyama I."/>
            <person name="Ito T."/>
            <person name="Fujiyama A."/>
            <person name="Inagaki F."/>
            <person name="Takami H."/>
        </authorList>
    </citation>
    <scope>NUCLEOTIDE SEQUENCE</scope>
    <source>
        <strain evidence="1">Expedition CK06-06</strain>
    </source>
</reference>
<comment type="caution">
    <text evidence="1">The sequence shown here is derived from an EMBL/GenBank/DDBJ whole genome shotgun (WGS) entry which is preliminary data.</text>
</comment>
<sequence>MECEVTSKTYNQIEVVPGATRLAGAVELFQKTHGFYMTALTTEMVAEQHPLGINQPMTLITEAENVKVTKNAGETWIAGDAVYWIAGLKHFSIVPGSTGVLMGKVQRAAGDSVEIGFVQMKDYYPWNGATYPVVASAPLAKLKGTTIATTGSIDLVQIELTSTEEMTAGYLKALRVTLNACSTSLKVTCLSPSPGLGFCSPS</sequence>
<feature type="non-terminal residue" evidence="1">
    <location>
        <position position="202"/>
    </location>
</feature>
<dbReference type="AlphaFoldDB" id="X1C9C8"/>
<organism evidence="1">
    <name type="scientific">marine sediment metagenome</name>
    <dbReference type="NCBI Taxonomy" id="412755"/>
    <lineage>
        <taxon>unclassified sequences</taxon>
        <taxon>metagenomes</taxon>
        <taxon>ecological metagenomes</taxon>
    </lineage>
</organism>
<gene>
    <name evidence="1" type="ORF">S01H4_40083</name>
</gene>
<dbReference type="EMBL" id="BART01021792">
    <property type="protein sequence ID" value="GAH04022.1"/>
    <property type="molecule type" value="Genomic_DNA"/>
</dbReference>